<protein>
    <submittedName>
        <fullName evidence="3">Gfo/Idh/MocA family oxidoreductase</fullName>
    </submittedName>
</protein>
<evidence type="ECO:0000313" key="3">
    <source>
        <dbReference type="EMBL" id="MXY95486.1"/>
    </source>
</evidence>
<dbReference type="AlphaFoldDB" id="A0A6B0YWP9"/>
<dbReference type="InterPro" id="IPR036291">
    <property type="entry name" value="NAD(P)-bd_dom_sf"/>
</dbReference>
<comment type="caution">
    <text evidence="3">The sequence shown here is derived from an EMBL/GenBank/DDBJ whole genome shotgun (WGS) entry which is preliminary data.</text>
</comment>
<organism evidence="3">
    <name type="scientific">Caldilineaceae bacterium SB0664_bin_27</name>
    <dbReference type="NCBI Taxonomy" id="2605260"/>
    <lineage>
        <taxon>Bacteria</taxon>
        <taxon>Bacillati</taxon>
        <taxon>Chloroflexota</taxon>
        <taxon>Caldilineae</taxon>
        <taxon>Caldilineales</taxon>
        <taxon>Caldilineaceae</taxon>
    </lineage>
</organism>
<feature type="domain" description="Gfo/Idh/MocA-like oxidoreductase N-terminal" evidence="1">
    <location>
        <begin position="2"/>
        <end position="122"/>
    </location>
</feature>
<gene>
    <name evidence="3" type="ORF">F4Y42_18765</name>
</gene>
<reference evidence="3" key="1">
    <citation type="submission" date="2019-09" db="EMBL/GenBank/DDBJ databases">
        <title>Characterisation of the sponge microbiome using genome-centric metagenomics.</title>
        <authorList>
            <person name="Engelberts J.P."/>
            <person name="Robbins S.J."/>
            <person name="De Goeij J.M."/>
            <person name="Aranda M."/>
            <person name="Bell S.C."/>
            <person name="Webster N.S."/>
        </authorList>
    </citation>
    <scope>NUCLEOTIDE SEQUENCE</scope>
    <source>
        <strain evidence="3">SB0664_bin_27</strain>
    </source>
</reference>
<evidence type="ECO:0000259" key="1">
    <source>
        <dbReference type="Pfam" id="PF01408"/>
    </source>
</evidence>
<dbReference type="SUPFAM" id="SSF55347">
    <property type="entry name" value="Glyceraldehyde-3-phosphate dehydrogenase-like, C-terminal domain"/>
    <property type="match status" value="1"/>
</dbReference>
<dbReference type="Gene3D" id="3.30.360.10">
    <property type="entry name" value="Dihydrodipicolinate Reductase, domain 2"/>
    <property type="match status" value="1"/>
</dbReference>
<evidence type="ECO:0000259" key="2">
    <source>
        <dbReference type="Pfam" id="PF22725"/>
    </source>
</evidence>
<proteinExistence type="predicted"/>
<dbReference type="EMBL" id="VXRG01000156">
    <property type="protein sequence ID" value="MXY95486.1"/>
    <property type="molecule type" value="Genomic_DNA"/>
</dbReference>
<name>A0A6B0YWP9_9CHLR</name>
<dbReference type="PANTHER" id="PTHR43708">
    <property type="entry name" value="CONSERVED EXPRESSED OXIDOREDUCTASE (EUROFUNG)"/>
    <property type="match status" value="1"/>
</dbReference>
<accession>A0A6B0YWP9</accession>
<dbReference type="InterPro" id="IPR055170">
    <property type="entry name" value="GFO_IDH_MocA-like_dom"/>
</dbReference>
<feature type="domain" description="GFO/IDH/MocA-like oxidoreductase" evidence="2">
    <location>
        <begin position="132"/>
        <end position="268"/>
    </location>
</feature>
<dbReference type="Gene3D" id="3.40.50.720">
    <property type="entry name" value="NAD(P)-binding Rossmann-like Domain"/>
    <property type="match status" value="1"/>
</dbReference>
<dbReference type="SUPFAM" id="SSF51735">
    <property type="entry name" value="NAD(P)-binding Rossmann-fold domains"/>
    <property type="match status" value="1"/>
</dbReference>
<dbReference type="Pfam" id="PF22725">
    <property type="entry name" value="GFO_IDH_MocA_C3"/>
    <property type="match status" value="1"/>
</dbReference>
<dbReference type="GO" id="GO:0000166">
    <property type="term" value="F:nucleotide binding"/>
    <property type="evidence" value="ECO:0007669"/>
    <property type="project" value="InterPro"/>
</dbReference>
<dbReference type="InterPro" id="IPR051317">
    <property type="entry name" value="Gfo/Idh/MocA_oxidoreduct"/>
</dbReference>
<dbReference type="Pfam" id="PF01408">
    <property type="entry name" value="GFO_IDH_MocA"/>
    <property type="match status" value="1"/>
</dbReference>
<dbReference type="PANTHER" id="PTHR43708:SF8">
    <property type="entry name" value="OXIDOREDUCTASE"/>
    <property type="match status" value="1"/>
</dbReference>
<sequence>MLRVGIIGTGRISELHALEYLRNDRAQITAVCDIDEECAIRRAADWGVPPNRAFTNHHDLLSLPDLDLVEILLPHHLHHPVTLDTLAAGRHVSVQKPMALSLAQADEMIAAAKAAKRTLRVYENFIFYPPVVHAKDLIEAGEIGDPLTIRIKSNAGFSPTAWHVPLSAWAWRFDPEICGGGPMLFDDGHHKFALAWHFMGLAEEVHAWMGEMELMPGRVLDTPAIVSWKFPNNRFGSLEVVYSPQLQIETSYYAQDDRVEITGTRGVIWINGGHGRLTDAPPVSLARDGNTRTFDDIPTGWEQSFIHATRHLIDALHDSAQPRLTGAEGRAILRSLLAAQHSARTDRSIRV</sequence>
<dbReference type="InterPro" id="IPR000683">
    <property type="entry name" value="Gfo/Idh/MocA-like_OxRdtase_N"/>
</dbReference>